<dbReference type="Pfam" id="PF01614">
    <property type="entry name" value="IclR_C"/>
    <property type="match status" value="1"/>
</dbReference>
<dbReference type="GO" id="GO:0045892">
    <property type="term" value="P:negative regulation of DNA-templated transcription"/>
    <property type="evidence" value="ECO:0007669"/>
    <property type="project" value="TreeGrafter"/>
</dbReference>
<feature type="domain" description="IclR-ED" evidence="5">
    <location>
        <begin position="77"/>
        <end position="261"/>
    </location>
</feature>
<dbReference type="EMBL" id="BMCP01000003">
    <property type="protein sequence ID" value="GGE48440.1"/>
    <property type="molecule type" value="Genomic_DNA"/>
</dbReference>
<dbReference type="AlphaFoldDB" id="A0A8J2YK17"/>
<dbReference type="PROSITE" id="PS51078">
    <property type="entry name" value="ICLR_ED"/>
    <property type="match status" value="1"/>
</dbReference>
<dbReference type="SUPFAM" id="SSF46785">
    <property type="entry name" value="Winged helix' DNA-binding domain"/>
    <property type="match status" value="1"/>
</dbReference>
<dbReference type="FunFam" id="1.10.10.10:FF:000056">
    <property type="entry name" value="IclR family transcriptional regulator"/>
    <property type="match status" value="1"/>
</dbReference>
<evidence type="ECO:0000313" key="6">
    <source>
        <dbReference type="EMBL" id="GGE48440.1"/>
    </source>
</evidence>
<comment type="caution">
    <text evidence="6">The sequence shown here is derived from an EMBL/GenBank/DDBJ whole genome shotgun (WGS) entry which is preliminary data.</text>
</comment>
<dbReference type="InterPro" id="IPR050707">
    <property type="entry name" value="HTH_MetabolicPath_Reg"/>
</dbReference>
<evidence type="ECO:0000259" key="5">
    <source>
        <dbReference type="PROSITE" id="PS51078"/>
    </source>
</evidence>
<evidence type="ECO:0000256" key="1">
    <source>
        <dbReference type="ARBA" id="ARBA00023015"/>
    </source>
</evidence>
<protein>
    <submittedName>
        <fullName evidence="6">IclR family transcriptional regulator</fullName>
    </submittedName>
</protein>
<keyword evidence="1" id="KW-0805">Transcription regulation</keyword>
<dbReference type="Gene3D" id="3.30.450.40">
    <property type="match status" value="1"/>
</dbReference>
<name>A0A8J2YK17_9RHOB</name>
<evidence type="ECO:0000256" key="3">
    <source>
        <dbReference type="ARBA" id="ARBA00023163"/>
    </source>
</evidence>
<dbReference type="PANTHER" id="PTHR30136:SF34">
    <property type="entry name" value="TRANSCRIPTIONAL REGULATOR"/>
    <property type="match status" value="1"/>
</dbReference>
<sequence>MTDTQHKNHDAYYVPGLHRGLRVLELIGEAERPLTISQVAALLKISRSSAFRLLYTLRHMGFLKTGQDEKAFELGPRILNLGFAYLNRQDIVRLARPHLERLRDETGVSSHLAIRDERDILYLDCILSRTAFVTNISIGTRSPAHATALGWLLLGSLDDAGITELYAGKAMPARTAHTPITPRALVDKVRAAAEAGYVVSRGFSQPGGSSVNAPVRDYTGSVVAAIDVSGPDIAFDFERLEQFYIPAVMETARAISSDIGHQASRPI</sequence>
<feature type="domain" description="HTH iclR-type" evidence="4">
    <location>
        <begin position="14"/>
        <end position="76"/>
    </location>
</feature>
<gene>
    <name evidence="6" type="ORF">GCM10007276_26990</name>
</gene>
<dbReference type="RefSeq" id="WP_188410334.1">
    <property type="nucleotide sequence ID" value="NZ_BMCP01000003.1"/>
</dbReference>
<dbReference type="Pfam" id="PF09339">
    <property type="entry name" value="HTH_IclR"/>
    <property type="match status" value="1"/>
</dbReference>
<organism evidence="6 7">
    <name type="scientific">Agaricicola taiwanensis</name>
    <dbReference type="NCBI Taxonomy" id="591372"/>
    <lineage>
        <taxon>Bacteria</taxon>
        <taxon>Pseudomonadati</taxon>
        <taxon>Pseudomonadota</taxon>
        <taxon>Alphaproteobacteria</taxon>
        <taxon>Rhodobacterales</taxon>
        <taxon>Paracoccaceae</taxon>
        <taxon>Agaricicola</taxon>
    </lineage>
</organism>
<dbReference type="Gene3D" id="1.10.10.10">
    <property type="entry name" value="Winged helix-like DNA-binding domain superfamily/Winged helix DNA-binding domain"/>
    <property type="match status" value="1"/>
</dbReference>
<keyword evidence="7" id="KW-1185">Reference proteome</keyword>
<dbReference type="InterPro" id="IPR036390">
    <property type="entry name" value="WH_DNA-bd_sf"/>
</dbReference>
<keyword evidence="3" id="KW-0804">Transcription</keyword>
<proteinExistence type="predicted"/>
<dbReference type="GO" id="GO:0003677">
    <property type="term" value="F:DNA binding"/>
    <property type="evidence" value="ECO:0007669"/>
    <property type="project" value="UniProtKB-KW"/>
</dbReference>
<evidence type="ECO:0000259" key="4">
    <source>
        <dbReference type="PROSITE" id="PS51077"/>
    </source>
</evidence>
<dbReference type="InterPro" id="IPR014757">
    <property type="entry name" value="Tscrpt_reg_IclR_C"/>
</dbReference>
<dbReference type="InterPro" id="IPR036388">
    <property type="entry name" value="WH-like_DNA-bd_sf"/>
</dbReference>
<keyword evidence="2" id="KW-0238">DNA-binding</keyword>
<evidence type="ECO:0000256" key="2">
    <source>
        <dbReference type="ARBA" id="ARBA00023125"/>
    </source>
</evidence>
<dbReference type="InterPro" id="IPR005471">
    <property type="entry name" value="Tscrpt_reg_IclR_N"/>
</dbReference>
<dbReference type="SMART" id="SM00346">
    <property type="entry name" value="HTH_ICLR"/>
    <property type="match status" value="1"/>
</dbReference>
<reference evidence="6" key="2">
    <citation type="submission" date="2020-09" db="EMBL/GenBank/DDBJ databases">
        <authorList>
            <person name="Sun Q."/>
            <person name="Sedlacek I."/>
        </authorList>
    </citation>
    <scope>NUCLEOTIDE SEQUENCE</scope>
    <source>
        <strain evidence="6">CCM 7684</strain>
    </source>
</reference>
<evidence type="ECO:0000313" key="7">
    <source>
        <dbReference type="Proteomes" id="UP000602745"/>
    </source>
</evidence>
<accession>A0A8J2YK17</accession>
<dbReference type="Proteomes" id="UP000602745">
    <property type="component" value="Unassembled WGS sequence"/>
</dbReference>
<dbReference type="InterPro" id="IPR029016">
    <property type="entry name" value="GAF-like_dom_sf"/>
</dbReference>
<reference evidence="6" key="1">
    <citation type="journal article" date="2014" name="Int. J. Syst. Evol. Microbiol.">
        <title>Complete genome sequence of Corynebacterium casei LMG S-19264T (=DSM 44701T), isolated from a smear-ripened cheese.</title>
        <authorList>
            <consortium name="US DOE Joint Genome Institute (JGI-PGF)"/>
            <person name="Walter F."/>
            <person name="Albersmeier A."/>
            <person name="Kalinowski J."/>
            <person name="Ruckert C."/>
        </authorList>
    </citation>
    <scope>NUCLEOTIDE SEQUENCE</scope>
    <source>
        <strain evidence="6">CCM 7684</strain>
    </source>
</reference>
<dbReference type="PANTHER" id="PTHR30136">
    <property type="entry name" value="HELIX-TURN-HELIX TRANSCRIPTIONAL REGULATOR, ICLR FAMILY"/>
    <property type="match status" value="1"/>
</dbReference>
<dbReference type="SUPFAM" id="SSF55781">
    <property type="entry name" value="GAF domain-like"/>
    <property type="match status" value="1"/>
</dbReference>
<dbReference type="GO" id="GO:0003700">
    <property type="term" value="F:DNA-binding transcription factor activity"/>
    <property type="evidence" value="ECO:0007669"/>
    <property type="project" value="TreeGrafter"/>
</dbReference>
<dbReference type="PROSITE" id="PS51077">
    <property type="entry name" value="HTH_ICLR"/>
    <property type="match status" value="1"/>
</dbReference>